<sequence length="154" mass="17326">MNYGTVAEDCTQDAIMNTINWRSFAPAPYDSLANDPAHPESVINTGAMLWEKLVRKHKNIFATFSGHVLGTGTAKLVNYGDHGNKVYNILQNYQNQVNVLTDGGKNGYLRLIDINLDEKTMEVLTYSPYLKQYFPTNIKQNYILGGVDLNEGYK</sequence>
<dbReference type="AlphaFoldDB" id="A0A645BB95"/>
<protein>
    <submittedName>
        <fullName evidence="1">Uncharacterized protein</fullName>
    </submittedName>
</protein>
<dbReference type="EMBL" id="VSSQ01018828">
    <property type="protein sequence ID" value="MPM62366.1"/>
    <property type="molecule type" value="Genomic_DNA"/>
</dbReference>
<gene>
    <name evidence="1" type="ORF">SDC9_109237</name>
</gene>
<comment type="caution">
    <text evidence="1">The sequence shown here is derived from an EMBL/GenBank/DDBJ whole genome shotgun (WGS) entry which is preliminary data.</text>
</comment>
<name>A0A645BB95_9ZZZZ</name>
<accession>A0A645BB95</accession>
<proteinExistence type="predicted"/>
<reference evidence="1" key="1">
    <citation type="submission" date="2019-08" db="EMBL/GenBank/DDBJ databases">
        <authorList>
            <person name="Kucharzyk K."/>
            <person name="Murdoch R.W."/>
            <person name="Higgins S."/>
            <person name="Loffler F."/>
        </authorList>
    </citation>
    <scope>NUCLEOTIDE SEQUENCE</scope>
</reference>
<organism evidence="1">
    <name type="scientific">bioreactor metagenome</name>
    <dbReference type="NCBI Taxonomy" id="1076179"/>
    <lineage>
        <taxon>unclassified sequences</taxon>
        <taxon>metagenomes</taxon>
        <taxon>ecological metagenomes</taxon>
    </lineage>
</organism>
<evidence type="ECO:0000313" key="1">
    <source>
        <dbReference type="EMBL" id="MPM62366.1"/>
    </source>
</evidence>